<evidence type="ECO:0000313" key="3">
    <source>
        <dbReference type="Proteomes" id="UP001161757"/>
    </source>
</evidence>
<reference evidence="2" key="1">
    <citation type="submission" date="2023-01" db="EMBL/GenBank/DDBJ databases">
        <title>Exophiala dermititidis isolated from Cystic Fibrosis Patient.</title>
        <authorList>
            <person name="Kurbessoian T."/>
            <person name="Crocker A."/>
            <person name="Murante D."/>
            <person name="Hogan D.A."/>
            <person name="Stajich J.E."/>
        </authorList>
    </citation>
    <scope>NUCLEOTIDE SEQUENCE</scope>
    <source>
        <strain evidence="2">Ex8</strain>
    </source>
</reference>
<dbReference type="AlphaFoldDB" id="A0AAN6EQ49"/>
<evidence type="ECO:0000256" key="1">
    <source>
        <dbReference type="SAM" id="MobiDB-lite"/>
    </source>
</evidence>
<name>A0AAN6EQ49_EXODE</name>
<evidence type="ECO:0000313" key="2">
    <source>
        <dbReference type="EMBL" id="KAJ8989194.1"/>
    </source>
</evidence>
<dbReference type="PANTHER" id="PTHR42085">
    <property type="entry name" value="F-BOX DOMAIN-CONTAINING PROTEIN"/>
    <property type="match status" value="1"/>
</dbReference>
<evidence type="ECO:0008006" key="4">
    <source>
        <dbReference type="Google" id="ProtNLM"/>
    </source>
</evidence>
<comment type="caution">
    <text evidence="2">The sequence shown here is derived from an EMBL/GenBank/DDBJ whole genome shotgun (WGS) entry which is preliminary data.</text>
</comment>
<feature type="region of interest" description="Disordered" evidence="1">
    <location>
        <begin position="17"/>
        <end position="57"/>
    </location>
</feature>
<dbReference type="InterPro" id="IPR038883">
    <property type="entry name" value="AN11006-like"/>
</dbReference>
<organism evidence="2 3">
    <name type="scientific">Exophiala dermatitidis</name>
    <name type="common">Black yeast-like fungus</name>
    <name type="synonym">Wangiella dermatitidis</name>
    <dbReference type="NCBI Taxonomy" id="5970"/>
    <lineage>
        <taxon>Eukaryota</taxon>
        <taxon>Fungi</taxon>
        <taxon>Dikarya</taxon>
        <taxon>Ascomycota</taxon>
        <taxon>Pezizomycotina</taxon>
        <taxon>Eurotiomycetes</taxon>
        <taxon>Chaetothyriomycetidae</taxon>
        <taxon>Chaetothyriales</taxon>
        <taxon>Herpotrichiellaceae</taxon>
        <taxon>Exophiala</taxon>
    </lineage>
</organism>
<sequence length="343" mass="39501">MKLKEILEEGKQKLAALKAADGDHGDDSETAPLLLRAPSDPSNSNNGSRKWKKKESSPFPFLDLPSDIRIRVYDLLRDIPEHEGELDRHKKNKYHGFSKTRKSLLLTCKQINIEFTPHFFRSTTFCIRPSGPHTPDEFHRLLLDMDVAKLNNIRHIEYRNRKFKREDFDQLDKLRDYLLGAKLHLQTLNIVHGDYASRLRPYLRGPVALAYRVAHADRTLPAPNMNWAPFLGLEWGEVLSSLYPAVQFYFFEVSVYTRIMPQAEVLREYEHKGDGAFIRDGTGGFRLAFRRHRRDVDWWAVRFPVTEYPTPIDQDYLPDGPTLTGVLGPLVPPGFTMGSTSTP</sequence>
<dbReference type="Proteomes" id="UP001161757">
    <property type="component" value="Unassembled WGS sequence"/>
</dbReference>
<proteinExistence type="predicted"/>
<dbReference type="PANTHER" id="PTHR42085:SF2">
    <property type="entry name" value="F-BOX DOMAIN-CONTAINING PROTEIN"/>
    <property type="match status" value="1"/>
</dbReference>
<dbReference type="EMBL" id="JAJGCB010000015">
    <property type="protein sequence ID" value="KAJ8989194.1"/>
    <property type="molecule type" value="Genomic_DNA"/>
</dbReference>
<protein>
    <recommendedName>
        <fullName evidence="4">F-box domain-containing protein</fullName>
    </recommendedName>
</protein>
<gene>
    <name evidence="2" type="ORF">HRR80_006920</name>
</gene>
<accession>A0AAN6EQ49</accession>